<proteinExistence type="predicted"/>
<dbReference type="PROSITE" id="PS51257">
    <property type="entry name" value="PROKAR_LIPOPROTEIN"/>
    <property type="match status" value="1"/>
</dbReference>
<sequence length="734" mass="76718">MMSFWNRLGLAVLVGSTLMLGACDGDDGADGAQGPEGPAGPPGDPGLPADDFTRGAEIASDVTLTLESITVTGTDPFALAFSATGKNRRGETVPLVGLSRIALYVINQASNDGDLGAPVQWFNHAQENEFGTSMFCTPTGTASSRGNEVNACTLVEDPDNPGHYTGSWSHDGNAPVVLADGDANALHRVVIRAYDLVNDEGETLEDKVLSAPADFIPATGETATSVKDSVASAACIQCHGALEGYPEGDERFAYVSRHGNYQKVEQCVACHTPALGSADFAPMIHGIHAGRRDGFEEVGFPGELFQCRHCHGEMDSWQANVWGQACQGCHTSEAAANHITAVGNDRSCNTCHGADAPPAGPGLPGPVADSHRPMRRAAMEDTPGMAFEFTGATVSDNGLDDDLSTLTVTANLTFNGAPAADDFDFTPYMTNTGRGILLGNVAVDGVVTRITTLDIHGDRVSLTGGVLTVAKDLADASLTGTVYLTAEVQFCGEAGMAMPCEADGTGYANQAPVAYFNLDGGEALLARHSQPERVTVTEANCNSCHENLTHVKGTHGASEFTQCMHCHNSTWAGSFHPEVNLVNDDGTFTTVPGLTYSNRDLVTVVHRYHSGAWDNEEAHGVYLDGDAELEGYPSAINDCGACHTPGQSLFAADGGLTSGKRAIAIGTDQYVTPVAASCRACHAHSGQAAMAHFESMGATVDSSPDTSPNLPVESCATCHGEGKEFGIDIVHKGH</sequence>
<feature type="signal peptide" evidence="2">
    <location>
        <begin position="1"/>
        <end position="21"/>
    </location>
</feature>
<dbReference type="NCBIfam" id="TIGR03507">
    <property type="entry name" value="decahem_SO1788"/>
    <property type="match status" value="1"/>
</dbReference>
<dbReference type="InterPro" id="IPR036280">
    <property type="entry name" value="Multihaem_cyt_sf"/>
</dbReference>
<evidence type="ECO:0000313" key="5">
    <source>
        <dbReference type="Proteomes" id="UP000305674"/>
    </source>
</evidence>
<comment type="caution">
    <text evidence="4">The sequence shown here is derived from an EMBL/GenBank/DDBJ whole genome shotgun (WGS) entry which is preliminary data.</text>
</comment>
<name>A0A4U1BIZ2_9GAMM</name>
<feature type="domain" description="Outer membrane cytochrome MtrC/MtrF-like" evidence="3">
    <location>
        <begin position="533"/>
        <end position="732"/>
    </location>
</feature>
<dbReference type="InterPro" id="IPR054337">
    <property type="entry name" value="Mtrc-MtrF-like_dom_II/IV"/>
</dbReference>
<dbReference type="EMBL" id="SWCI01000001">
    <property type="protein sequence ID" value="TKB51115.1"/>
    <property type="molecule type" value="Genomic_DNA"/>
</dbReference>
<feature type="chain" id="PRO_5020902061" evidence="2">
    <location>
        <begin position="22"/>
        <end position="734"/>
    </location>
</feature>
<gene>
    <name evidence="4" type="ORF">FCL40_00740</name>
</gene>
<keyword evidence="2" id="KW-0732">Signal</keyword>
<feature type="domain" description="Outer membrane cytochrome MtrC/MtrF-like" evidence="3">
    <location>
        <begin position="228"/>
        <end position="355"/>
    </location>
</feature>
<organism evidence="4 5">
    <name type="scientific">Ferrimonas sediminicola</name>
    <dbReference type="NCBI Taxonomy" id="2569538"/>
    <lineage>
        <taxon>Bacteria</taxon>
        <taxon>Pseudomonadati</taxon>
        <taxon>Pseudomonadota</taxon>
        <taxon>Gammaproteobacteria</taxon>
        <taxon>Alteromonadales</taxon>
        <taxon>Ferrimonadaceae</taxon>
        <taxon>Ferrimonas</taxon>
    </lineage>
</organism>
<dbReference type="Gene3D" id="1.10.720.180">
    <property type="match status" value="1"/>
</dbReference>
<evidence type="ECO:0000259" key="3">
    <source>
        <dbReference type="Pfam" id="PF22113"/>
    </source>
</evidence>
<evidence type="ECO:0000313" key="4">
    <source>
        <dbReference type="EMBL" id="TKB51115.1"/>
    </source>
</evidence>
<evidence type="ECO:0000256" key="2">
    <source>
        <dbReference type="SAM" id="SignalP"/>
    </source>
</evidence>
<accession>A0A4U1BIZ2</accession>
<dbReference type="AlphaFoldDB" id="A0A4U1BIZ2"/>
<dbReference type="Proteomes" id="UP000305674">
    <property type="component" value="Unassembled WGS sequence"/>
</dbReference>
<protein>
    <submittedName>
        <fullName evidence="4">OmcA/MtrC family decaheme c-type cytochrome</fullName>
    </submittedName>
</protein>
<dbReference type="Gene3D" id="1.20.5.320">
    <property type="entry name" value="6-Phosphogluconate Dehydrogenase, domain 3"/>
    <property type="match status" value="1"/>
</dbReference>
<dbReference type="Pfam" id="PF22113">
    <property type="entry name" value="Mtrc-MtrF_II-IV_dom"/>
    <property type="match status" value="2"/>
</dbReference>
<evidence type="ECO:0000256" key="1">
    <source>
        <dbReference type="SAM" id="MobiDB-lite"/>
    </source>
</evidence>
<keyword evidence="5" id="KW-1185">Reference proteome</keyword>
<reference evidence="4 5" key="1">
    <citation type="submission" date="2019-04" db="EMBL/GenBank/DDBJ databases">
        <authorList>
            <person name="Hwang J.C."/>
        </authorList>
    </citation>
    <scope>NUCLEOTIDE SEQUENCE [LARGE SCALE GENOMIC DNA]</scope>
    <source>
        <strain evidence="4 5">IMCC35001</strain>
    </source>
</reference>
<feature type="region of interest" description="Disordered" evidence="1">
    <location>
        <begin position="25"/>
        <end position="52"/>
    </location>
</feature>
<dbReference type="OrthoDB" id="9146465at2"/>
<dbReference type="InterPro" id="IPR020014">
    <property type="entry name" value="Decahaem_cyt-c_OmcA/MtrC"/>
</dbReference>
<dbReference type="SUPFAM" id="SSF48695">
    <property type="entry name" value="Multiheme cytochromes"/>
    <property type="match status" value="1"/>
</dbReference>